<reference evidence="15 16" key="1">
    <citation type="submission" date="2022-09" db="EMBL/GenBank/DDBJ databases">
        <authorList>
            <person name="Palmer J.M."/>
        </authorList>
    </citation>
    <scope>NUCLEOTIDE SEQUENCE [LARGE SCALE GENOMIC DNA]</scope>
    <source>
        <strain evidence="15 16">DSM 7382</strain>
    </source>
</reference>
<keyword evidence="3" id="KW-0285">Flavoprotein</keyword>
<evidence type="ECO:0000259" key="14">
    <source>
        <dbReference type="Pfam" id="PF01507"/>
    </source>
</evidence>
<organism evidence="15 16">
    <name type="scientific">Cerrena zonata</name>
    <dbReference type="NCBI Taxonomy" id="2478898"/>
    <lineage>
        <taxon>Eukaryota</taxon>
        <taxon>Fungi</taxon>
        <taxon>Dikarya</taxon>
        <taxon>Basidiomycota</taxon>
        <taxon>Agaricomycotina</taxon>
        <taxon>Agaricomycetes</taxon>
        <taxon>Polyporales</taxon>
        <taxon>Cerrenaceae</taxon>
        <taxon>Cerrena</taxon>
    </lineage>
</organism>
<evidence type="ECO:0000313" key="15">
    <source>
        <dbReference type="EMBL" id="KAK7683731.1"/>
    </source>
</evidence>
<evidence type="ECO:0000256" key="5">
    <source>
        <dbReference type="ARBA" id="ARBA00022679"/>
    </source>
</evidence>
<evidence type="ECO:0000256" key="13">
    <source>
        <dbReference type="SAM" id="MobiDB-lite"/>
    </source>
</evidence>
<evidence type="ECO:0000256" key="4">
    <source>
        <dbReference type="ARBA" id="ARBA00022643"/>
    </source>
</evidence>
<dbReference type="CDD" id="cd23948">
    <property type="entry name" value="FAD_synthase"/>
    <property type="match status" value="1"/>
</dbReference>
<dbReference type="GO" id="GO:0005524">
    <property type="term" value="F:ATP binding"/>
    <property type="evidence" value="ECO:0007669"/>
    <property type="project" value="UniProtKB-KW"/>
</dbReference>
<dbReference type="InterPro" id="IPR002500">
    <property type="entry name" value="PAPS_reduct_dom"/>
</dbReference>
<comment type="catalytic activity">
    <reaction evidence="12">
        <text>FMN + ATP + H(+) = FAD + diphosphate</text>
        <dbReference type="Rhea" id="RHEA:17237"/>
        <dbReference type="ChEBI" id="CHEBI:15378"/>
        <dbReference type="ChEBI" id="CHEBI:30616"/>
        <dbReference type="ChEBI" id="CHEBI:33019"/>
        <dbReference type="ChEBI" id="CHEBI:57692"/>
        <dbReference type="ChEBI" id="CHEBI:58210"/>
        <dbReference type="EC" id="2.7.7.2"/>
    </reaction>
</comment>
<keyword evidence="7" id="KW-0547">Nucleotide-binding</keyword>
<evidence type="ECO:0000256" key="8">
    <source>
        <dbReference type="ARBA" id="ARBA00022827"/>
    </source>
</evidence>
<keyword evidence="6" id="KW-0548">Nucleotidyltransferase</keyword>
<keyword evidence="5" id="KW-0808">Transferase</keyword>
<dbReference type="InterPro" id="IPR014729">
    <property type="entry name" value="Rossmann-like_a/b/a_fold"/>
</dbReference>
<feature type="compositionally biased region" description="Basic and acidic residues" evidence="13">
    <location>
        <begin position="139"/>
        <end position="148"/>
    </location>
</feature>
<evidence type="ECO:0000256" key="1">
    <source>
        <dbReference type="ARBA" id="ARBA00004726"/>
    </source>
</evidence>
<dbReference type="Proteomes" id="UP001385951">
    <property type="component" value="Unassembled WGS sequence"/>
</dbReference>
<evidence type="ECO:0000256" key="10">
    <source>
        <dbReference type="ARBA" id="ARBA00031145"/>
    </source>
</evidence>
<evidence type="ECO:0000256" key="3">
    <source>
        <dbReference type="ARBA" id="ARBA00022630"/>
    </source>
</evidence>
<evidence type="ECO:0000256" key="6">
    <source>
        <dbReference type="ARBA" id="ARBA00022695"/>
    </source>
</evidence>
<name>A0AAW0G268_9APHY</name>
<keyword evidence="9" id="KW-0067">ATP-binding</keyword>
<dbReference type="GO" id="GO:0006747">
    <property type="term" value="P:FAD biosynthetic process"/>
    <property type="evidence" value="ECO:0007669"/>
    <property type="project" value="TreeGrafter"/>
</dbReference>
<dbReference type="Gene3D" id="3.40.50.620">
    <property type="entry name" value="HUPs"/>
    <property type="match status" value="1"/>
</dbReference>
<evidence type="ECO:0000256" key="7">
    <source>
        <dbReference type="ARBA" id="ARBA00022741"/>
    </source>
</evidence>
<protein>
    <recommendedName>
        <fullName evidence="2">FAD synthase</fullName>
        <ecNumber evidence="2">2.7.7.2</ecNumber>
    </recommendedName>
    <alternativeName>
        <fullName evidence="10">FAD pyrophosphorylase</fullName>
    </alternativeName>
    <alternativeName>
        <fullName evidence="11">FMN adenylyltransferase</fullName>
    </alternativeName>
</protein>
<evidence type="ECO:0000256" key="9">
    <source>
        <dbReference type="ARBA" id="ARBA00022840"/>
    </source>
</evidence>
<keyword evidence="8" id="KW-0274">FAD</keyword>
<gene>
    <name evidence="15" type="ORF">QCA50_013107</name>
</gene>
<proteinExistence type="predicted"/>
<comment type="caution">
    <text evidence="15">The sequence shown here is derived from an EMBL/GenBank/DDBJ whole genome shotgun (WGS) entry which is preliminary data.</text>
</comment>
<dbReference type="GO" id="GO:0003919">
    <property type="term" value="F:FMN adenylyltransferase activity"/>
    <property type="evidence" value="ECO:0007669"/>
    <property type="project" value="UniProtKB-EC"/>
</dbReference>
<evidence type="ECO:0000256" key="12">
    <source>
        <dbReference type="ARBA" id="ARBA00049494"/>
    </source>
</evidence>
<feature type="region of interest" description="Disordered" evidence="13">
    <location>
        <begin position="122"/>
        <end position="148"/>
    </location>
</feature>
<evidence type="ECO:0000313" key="16">
    <source>
        <dbReference type="Proteomes" id="UP001385951"/>
    </source>
</evidence>
<sequence length="380" mass="41561">MVQLVNYHGIAKDVYDLASSDEPLASLVRESLDVIEDAIDSFGQEHVALSFNGGKDCTVLLHLFAAVLGHRTPTSERCKPVRALHIPVPSPFTDLESFIDEAADTYNLDIFHCIPPELSVESVPQPTTPGAPTITDANGDVHKPTRAKGGEGMRRALELYKEKFPNIEAILIGTRRTDPHGSKLTFRNPTDSGWPAFERINPIINWGYGDVWTFLRKLNVPYCKLYDEGYTSLGSTYNTFRNPALRIQPSHESTEEYFPSMPSTTSTSESDVPSSPIVDQILVNGMSSLSTDDTSSTIPSGLIILSTDSEEICCDEGFCMKRKRVVEPPPAVNGKVNGHANGNGVKEVERYRPAYELEDGSLERAGRASSVGTTTNAVPS</sequence>
<evidence type="ECO:0000256" key="2">
    <source>
        <dbReference type="ARBA" id="ARBA00012393"/>
    </source>
</evidence>
<keyword evidence="16" id="KW-1185">Reference proteome</keyword>
<keyword evidence="4" id="KW-0288">FMN</keyword>
<comment type="pathway">
    <text evidence="1">Cofactor biosynthesis; FAD biosynthesis; FAD from FMN: step 1/1.</text>
</comment>
<dbReference type="PANTHER" id="PTHR23293">
    <property type="entry name" value="FAD SYNTHETASE-RELATED FMN ADENYLYLTRANSFERASE"/>
    <property type="match status" value="1"/>
</dbReference>
<dbReference type="PANTHER" id="PTHR23293:SF9">
    <property type="entry name" value="FAD SYNTHASE"/>
    <property type="match status" value="1"/>
</dbReference>
<accession>A0AAW0G268</accession>
<feature type="region of interest" description="Disordered" evidence="13">
    <location>
        <begin position="251"/>
        <end position="274"/>
    </location>
</feature>
<dbReference type="EMBL" id="JASBNA010000029">
    <property type="protein sequence ID" value="KAK7683731.1"/>
    <property type="molecule type" value="Genomic_DNA"/>
</dbReference>
<feature type="domain" description="Phosphoadenosine phosphosulphate reductase" evidence="14">
    <location>
        <begin position="47"/>
        <end position="239"/>
    </location>
</feature>
<evidence type="ECO:0000256" key="11">
    <source>
        <dbReference type="ARBA" id="ARBA00031871"/>
    </source>
</evidence>
<dbReference type="EC" id="2.7.7.2" evidence="2"/>
<dbReference type="AlphaFoldDB" id="A0AAW0G268"/>
<dbReference type="Pfam" id="PF01507">
    <property type="entry name" value="PAPS_reduct"/>
    <property type="match status" value="1"/>
</dbReference>
<dbReference type="SUPFAM" id="SSF52402">
    <property type="entry name" value="Adenine nucleotide alpha hydrolases-like"/>
    <property type="match status" value="1"/>
</dbReference>